<protein>
    <submittedName>
        <fullName evidence="3">Hamartin protein-domain-containing protein</fullName>
    </submittedName>
</protein>
<dbReference type="EMBL" id="MU839010">
    <property type="protein sequence ID" value="KAK1766881.1"/>
    <property type="molecule type" value="Genomic_DNA"/>
</dbReference>
<reference evidence="3" key="1">
    <citation type="submission" date="2023-06" db="EMBL/GenBank/DDBJ databases">
        <title>Genome-scale phylogeny and comparative genomics of the fungal order Sordariales.</title>
        <authorList>
            <consortium name="Lawrence Berkeley National Laboratory"/>
            <person name="Hensen N."/>
            <person name="Bonometti L."/>
            <person name="Westerberg I."/>
            <person name="Brannstrom I.O."/>
            <person name="Guillou S."/>
            <person name="Cros-Aarteil S."/>
            <person name="Calhoun S."/>
            <person name="Haridas S."/>
            <person name="Kuo A."/>
            <person name="Mondo S."/>
            <person name="Pangilinan J."/>
            <person name="Riley R."/>
            <person name="Labutti K."/>
            <person name="Andreopoulos B."/>
            <person name="Lipzen A."/>
            <person name="Chen C."/>
            <person name="Yanf M."/>
            <person name="Daum C."/>
            <person name="Ng V."/>
            <person name="Clum A."/>
            <person name="Steindorff A."/>
            <person name="Ohm R."/>
            <person name="Martin F."/>
            <person name="Silar P."/>
            <person name="Natvig D."/>
            <person name="Lalanne C."/>
            <person name="Gautier V."/>
            <person name="Ament-Velasquez S.L."/>
            <person name="Kruys A."/>
            <person name="Hutchinson M.I."/>
            <person name="Powell A.J."/>
            <person name="Barry K."/>
            <person name="Miller A.N."/>
            <person name="Grigoriev I.V."/>
            <person name="Debuchy R."/>
            <person name="Gladieux P."/>
            <person name="Thoren M.H."/>
            <person name="Johannesson H."/>
        </authorList>
    </citation>
    <scope>NUCLEOTIDE SEQUENCE</scope>
    <source>
        <strain evidence="3">8032-3</strain>
    </source>
</reference>
<organism evidence="3 4">
    <name type="scientific">Phialemonium atrogriseum</name>
    <dbReference type="NCBI Taxonomy" id="1093897"/>
    <lineage>
        <taxon>Eukaryota</taxon>
        <taxon>Fungi</taxon>
        <taxon>Dikarya</taxon>
        <taxon>Ascomycota</taxon>
        <taxon>Pezizomycotina</taxon>
        <taxon>Sordariomycetes</taxon>
        <taxon>Sordariomycetidae</taxon>
        <taxon>Cephalothecales</taxon>
        <taxon>Cephalothecaceae</taxon>
        <taxon>Phialemonium</taxon>
    </lineage>
</organism>
<dbReference type="Pfam" id="PF04388">
    <property type="entry name" value="Hamartin"/>
    <property type="match status" value="1"/>
</dbReference>
<evidence type="ECO:0000313" key="4">
    <source>
        <dbReference type="Proteomes" id="UP001244011"/>
    </source>
</evidence>
<dbReference type="InterPro" id="IPR007483">
    <property type="entry name" value="Hamartin"/>
</dbReference>
<keyword evidence="4" id="KW-1185">Reference proteome</keyword>
<accession>A0AAJ0C3E3</accession>
<dbReference type="PANTHER" id="PTHR15154">
    <property type="entry name" value="HAMARTIN"/>
    <property type="match status" value="1"/>
</dbReference>
<dbReference type="GO" id="GO:0051726">
    <property type="term" value="P:regulation of cell cycle"/>
    <property type="evidence" value="ECO:0007669"/>
    <property type="project" value="TreeGrafter"/>
</dbReference>
<dbReference type="Proteomes" id="UP001244011">
    <property type="component" value="Unassembled WGS sequence"/>
</dbReference>
<comment type="caution">
    <text evidence="3">The sequence shown here is derived from an EMBL/GenBank/DDBJ whole genome shotgun (WGS) entry which is preliminary data.</text>
</comment>
<proteinExistence type="predicted"/>
<keyword evidence="1" id="KW-0175">Coiled coil</keyword>
<feature type="compositionally biased region" description="Low complexity" evidence="2">
    <location>
        <begin position="484"/>
        <end position="496"/>
    </location>
</feature>
<dbReference type="GeneID" id="85311260"/>
<feature type="region of interest" description="Disordered" evidence="2">
    <location>
        <begin position="420"/>
        <end position="529"/>
    </location>
</feature>
<evidence type="ECO:0000256" key="1">
    <source>
        <dbReference type="SAM" id="Coils"/>
    </source>
</evidence>
<feature type="region of interest" description="Disordered" evidence="2">
    <location>
        <begin position="909"/>
        <end position="990"/>
    </location>
</feature>
<dbReference type="InterPro" id="IPR016024">
    <property type="entry name" value="ARM-type_fold"/>
</dbReference>
<name>A0AAJ0C3E3_9PEZI</name>
<dbReference type="PANTHER" id="PTHR15154:SF2">
    <property type="entry name" value="HAMARTIN"/>
    <property type="match status" value="1"/>
</dbReference>
<dbReference type="GO" id="GO:0033596">
    <property type="term" value="C:TSC1-TSC2 complex"/>
    <property type="evidence" value="ECO:0007669"/>
    <property type="project" value="TreeGrafter"/>
</dbReference>
<dbReference type="SUPFAM" id="SSF48371">
    <property type="entry name" value="ARM repeat"/>
    <property type="match status" value="1"/>
</dbReference>
<feature type="coiled-coil region" evidence="1">
    <location>
        <begin position="644"/>
        <end position="811"/>
    </location>
</feature>
<dbReference type="RefSeq" id="XP_060283094.1">
    <property type="nucleotide sequence ID" value="XM_060428073.1"/>
</dbReference>
<dbReference type="GO" id="GO:0032007">
    <property type="term" value="P:negative regulation of TOR signaling"/>
    <property type="evidence" value="ECO:0007669"/>
    <property type="project" value="TreeGrafter"/>
</dbReference>
<feature type="compositionally biased region" description="Basic and acidic residues" evidence="2">
    <location>
        <begin position="959"/>
        <end position="980"/>
    </location>
</feature>
<evidence type="ECO:0000256" key="2">
    <source>
        <dbReference type="SAM" id="MobiDB-lite"/>
    </source>
</evidence>
<evidence type="ECO:0000313" key="3">
    <source>
        <dbReference type="EMBL" id="KAK1766881.1"/>
    </source>
</evidence>
<gene>
    <name evidence="3" type="ORF">QBC33DRAFT_540536</name>
</gene>
<sequence length="990" mass="111040">MAASASLKDLSKAITAFVQSPQLPLPDDLNEVITAYLEKHDRLDDSASERLNNELISIYQKYVADRPKKYAAFLVLLRPLRPAIRTSARVVQWWDRLIEPVLETMSHERGLAKEALINIHQLLAFEEEEFASSNDGGPNVFVDRLLRRWMQLHEMAQLGGNSLIELNETVVREALTAFGKKDPKSFMTALDGFFVKREYRNRSLHLLCQFIQSEPPHLHLILQTPLFGTLLQSLQHDDSTSTVSLALASLSLLLPNMPSSLVPFLPTLFNIYARLLFWDRDRSFAQEHTGWGPESPPPTGVGVVWEKSFFDHDLDGNSIPYLSQYFTILYGLYPINFVDYIRKPQRYLRHANNDDDIDVQATEIRDRSERFRQRHTLHPNFYSLTIESEKTDLSRWIKSEAAEVVVECMALCTDWDASTDPHHNATPDPGFASPLPNEAADKDSLDPPLLSRSVGEAPSADDSQSGHLRRNISGVGSSIGGRIGSSDVMRRSSQSSHLSTGESVENRPREIGSDSPTLPPQLATSSSNTQLQDMMHSNKVIKSGLHQSHANDSVVSLALSHQDANPERQFLQLQSLSQPVNSPDLLEMRSQVALLHRQNLILQIDLNFERYMKQQHIGYVGELRRRQVREAATEAETQNLIMVNRNMKHRLEEAKKAELQVKKESDIRRKMSSKWEADLTAKLKTLREEQKRWIAEQSVLKHDLEGARDECESLRKLILDAEEARLKSKQDSEAMDITAEELARLRAEIARLSTSERRYQGKEAQMQSAIQEGTEADARAEMLSIKLATQENQLKQAKDAYESQIAALNKQLAQDIEGRQSTRDSNASVVFESALAASRAKQAEMQKQFSMLMRKYTLLQSSLLDMQVGPNADVTRIAESSGVTRGRPHRGFSDPEAFEAASYRATPPLEPVSTSAGAGVAFLGPSTPPTSGPSDPIPAARTSPQSERYHGRGGAQNAARKDRKDGSKKEEKPDKKDKKPGGIRGLRGFV</sequence>
<dbReference type="AlphaFoldDB" id="A0AAJ0C3E3"/>